<dbReference type="InterPro" id="IPR014710">
    <property type="entry name" value="RmlC-like_jellyroll"/>
</dbReference>
<dbReference type="Proteomes" id="UP000751518">
    <property type="component" value="Unassembled WGS sequence"/>
</dbReference>
<dbReference type="PANTHER" id="PTHR10885:SF0">
    <property type="entry name" value="ISOPENTENYL-DIPHOSPHATE DELTA-ISOMERASE"/>
    <property type="match status" value="1"/>
</dbReference>
<dbReference type="Gene3D" id="2.60.120.10">
    <property type="entry name" value="Jelly Rolls"/>
    <property type="match status" value="1"/>
</dbReference>
<dbReference type="PROSITE" id="PS00893">
    <property type="entry name" value="NUDIX_BOX"/>
    <property type="match status" value="1"/>
</dbReference>
<sequence length="283" mass="32426">MGKILVVDEDNKPVGTATEDEIFAKRLPHRIVHLLLFNDKNELLLQQRGESDEYLPGYWQSSVAGHVEAGETILEAIKRESVEELGLQLNPEPVSTIKYIDNGRGLVKFLEVFECHSNSYKLKTDPSEVRSVRWLSQEETLELFNSADIVHPELRIILRKVMSIRDNFPCLVRHEDAWIKHDLLAGKKIWEYNNYQFTKVDLAKCEMNGKYPNQGYAVNGRSTMLVYVTKGLLLVKIEGLDVANVNSEDVYIIPKGKRYRLSGDWEGLLICSPPWSPSRKKKV</sequence>
<dbReference type="InterPro" id="IPR015797">
    <property type="entry name" value="NUDIX_hydrolase-like_dom_sf"/>
</dbReference>
<evidence type="ECO:0000313" key="3">
    <source>
        <dbReference type="EMBL" id="MCA9392427.1"/>
    </source>
</evidence>
<protein>
    <submittedName>
        <fullName evidence="3">NUDIX domain-containing protein</fullName>
    </submittedName>
</protein>
<dbReference type="Gene3D" id="3.90.79.10">
    <property type="entry name" value="Nucleoside Triphosphate Pyrophosphohydrolase"/>
    <property type="match status" value="1"/>
</dbReference>
<dbReference type="PROSITE" id="PS51462">
    <property type="entry name" value="NUDIX"/>
    <property type="match status" value="1"/>
</dbReference>
<dbReference type="InterPro" id="IPR020084">
    <property type="entry name" value="NUDIX_hydrolase_CS"/>
</dbReference>
<proteinExistence type="predicted"/>
<evidence type="ECO:0000313" key="4">
    <source>
        <dbReference type="Proteomes" id="UP000751518"/>
    </source>
</evidence>
<dbReference type="InterPro" id="IPR000086">
    <property type="entry name" value="NUDIX_hydrolase_dom"/>
</dbReference>
<keyword evidence="1" id="KW-0378">Hydrolase</keyword>
<dbReference type="PANTHER" id="PTHR10885">
    <property type="entry name" value="ISOPENTENYL-DIPHOSPHATE DELTA-ISOMERASE"/>
    <property type="match status" value="1"/>
</dbReference>
<name>A0A955RSF6_UNCKA</name>
<dbReference type="AlphaFoldDB" id="A0A955RSF6"/>
<accession>A0A955RSF6</accession>
<dbReference type="GO" id="GO:0016787">
    <property type="term" value="F:hydrolase activity"/>
    <property type="evidence" value="ECO:0007669"/>
    <property type="project" value="UniProtKB-KW"/>
</dbReference>
<comment type="caution">
    <text evidence="3">The sequence shown here is derived from an EMBL/GenBank/DDBJ whole genome shotgun (WGS) entry which is preliminary data.</text>
</comment>
<organism evidence="3 4">
    <name type="scientific">candidate division WWE3 bacterium</name>
    <dbReference type="NCBI Taxonomy" id="2053526"/>
    <lineage>
        <taxon>Bacteria</taxon>
        <taxon>Katanobacteria</taxon>
    </lineage>
</organism>
<dbReference type="EMBL" id="JAGQKZ010000052">
    <property type="protein sequence ID" value="MCA9392427.1"/>
    <property type="molecule type" value="Genomic_DNA"/>
</dbReference>
<dbReference type="Pfam" id="PF00293">
    <property type="entry name" value="NUDIX"/>
    <property type="match status" value="1"/>
</dbReference>
<feature type="domain" description="Nudix hydrolase" evidence="2">
    <location>
        <begin position="27"/>
        <end position="157"/>
    </location>
</feature>
<dbReference type="CDD" id="cd04692">
    <property type="entry name" value="NUDIX_Hydrolase"/>
    <property type="match status" value="1"/>
</dbReference>
<evidence type="ECO:0000259" key="2">
    <source>
        <dbReference type="PROSITE" id="PS51462"/>
    </source>
</evidence>
<evidence type="ECO:0000256" key="1">
    <source>
        <dbReference type="ARBA" id="ARBA00022801"/>
    </source>
</evidence>
<dbReference type="SUPFAM" id="SSF55811">
    <property type="entry name" value="Nudix"/>
    <property type="match status" value="1"/>
</dbReference>
<gene>
    <name evidence="3" type="ORF">KC614_04505</name>
</gene>
<reference evidence="3" key="2">
    <citation type="journal article" date="2021" name="Microbiome">
        <title>Successional dynamics and alternative stable states in a saline activated sludge microbial community over 9 years.</title>
        <authorList>
            <person name="Wang Y."/>
            <person name="Ye J."/>
            <person name="Ju F."/>
            <person name="Liu L."/>
            <person name="Boyd J.A."/>
            <person name="Deng Y."/>
            <person name="Parks D.H."/>
            <person name="Jiang X."/>
            <person name="Yin X."/>
            <person name="Woodcroft B.J."/>
            <person name="Tyson G.W."/>
            <person name="Hugenholtz P."/>
            <person name="Polz M.F."/>
            <person name="Zhang T."/>
        </authorList>
    </citation>
    <scope>NUCLEOTIDE SEQUENCE</scope>
    <source>
        <strain evidence="3">HKST-UBA03</strain>
    </source>
</reference>
<reference evidence="3" key="1">
    <citation type="submission" date="2020-04" db="EMBL/GenBank/DDBJ databases">
        <authorList>
            <person name="Zhang T."/>
        </authorList>
    </citation>
    <scope>NUCLEOTIDE SEQUENCE</scope>
    <source>
        <strain evidence="3">HKST-UBA03</strain>
    </source>
</reference>